<accession>A0ABV2D2P3</accession>
<dbReference type="EMBL" id="JBEWLY010000019">
    <property type="protein sequence ID" value="MET1756123.1"/>
    <property type="molecule type" value="Genomic_DNA"/>
</dbReference>
<keyword evidence="2" id="KW-1185">Reference proteome</keyword>
<dbReference type="Proteomes" id="UP001548713">
    <property type="component" value="Unassembled WGS sequence"/>
</dbReference>
<gene>
    <name evidence="1" type="ORF">ABVV53_11750</name>
</gene>
<dbReference type="SUPFAM" id="SSF46689">
    <property type="entry name" value="Homeodomain-like"/>
    <property type="match status" value="1"/>
</dbReference>
<comment type="caution">
    <text evidence="1">The sequence shown here is derived from an EMBL/GenBank/DDBJ whole genome shotgun (WGS) entry which is preliminary data.</text>
</comment>
<dbReference type="RefSeq" id="WP_353984616.1">
    <property type="nucleotide sequence ID" value="NZ_JBEWLY010000019.1"/>
</dbReference>
<evidence type="ECO:0000313" key="2">
    <source>
        <dbReference type="Proteomes" id="UP001548713"/>
    </source>
</evidence>
<evidence type="ECO:0000313" key="1">
    <source>
        <dbReference type="EMBL" id="MET1756123.1"/>
    </source>
</evidence>
<sequence>MADEGLRGLSMRKVAARAGSTRGGVTSRAGRKSELIASLFADMLVFQHAKHERWLALTQGMDLASENVLAAVIAAFLDEANTHDRSQSIVLCELMADCARR</sequence>
<proteinExistence type="predicted"/>
<reference evidence="1 2" key="1">
    <citation type="submission" date="2024-07" db="EMBL/GenBank/DDBJ databases">
        <title>Novosphingobium kalidii RD2P27.</title>
        <authorList>
            <person name="Sun J.-Q."/>
        </authorList>
    </citation>
    <scope>NUCLEOTIDE SEQUENCE [LARGE SCALE GENOMIC DNA]</scope>
    <source>
        <strain evidence="1 2">RD2P27</strain>
    </source>
</reference>
<organism evidence="1 2">
    <name type="scientific">Novosphingobium kalidii</name>
    <dbReference type="NCBI Taxonomy" id="3230299"/>
    <lineage>
        <taxon>Bacteria</taxon>
        <taxon>Pseudomonadati</taxon>
        <taxon>Pseudomonadota</taxon>
        <taxon>Alphaproteobacteria</taxon>
        <taxon>Sphingomonadales</taxon>
        <taxon>Sphingomonadaceae</taxon>
        <taxon>Novosphingobium</taxon>
    </lineage>
</organism>
<dbReference type="Gene3D" id="1.10.357.10">
    <property type="entry name" value="Tetracycline Repressor, domain 2"/>
    <property type="match status" value="1"/>
</dbReference>
<protein>
    <recommendedName>
        <fullName evidence="3">TetR family transcriptional regulator</fullName>
    </recommendedName>
</protein>
<evidence type="ECO:0008006" key="3">
    <source>
        <dbReference type="Google" id="ProtNLM"/>
    </source>
</evidence>
<name>A0ABV2D2P3_9SPHN</name>
<dbReference type="InterPro" id="IPR009057">
    <property type="entry name" value="Homeodomain-like_sf"/>
</dbReference>